<protein>
    <submittedName>
        <fullName evidence="2">Uncharacterized protein</fullName>
    </submittedName>
</protein>
<accession>A0ABR1JGB3</accession>
<name>A0ABR1JGB3_9AGAR</name>
<reference evidence="2 3" key="1">
    <citation type="submission" date="2024-01" db="EMBL/GenBank/DDBJ databases">
        <title>A draft genome for the cacao thread blight pathogen Marasmiellus scandens.</title>
        <authorList>
            <person name="Baruah I.K."/>
            <person name="Leung J."/>
            <person name="Bukari Y."/>
            <person name="Amoako-Attah I."/>
            <person name="Meinhardt L.W."/>
            <person name="Bailey B.A."/>
            <person name="Cohen S.P."/>
        </authorList>
    </citation>
    <scope>NUCLEOTIDE SEQUENCE [LARGE SCALE GENOMIC DNA]</scope>
    <source>
        <strain evidence="2 3">GH-19</strain>
    </source>
</reference>
<feature type="compositionally biased region" description="Acidic residues" evidence="1">
    <location>
        <begin position="155"/>
        <end position="167"/>
    </location>
</feature>
<dbReference type="EMBL" id="JBANRG010000014">
    <property type="protein sequence ID" value="KAK7461134.1"/>
    <property type="molecule type" value="Genomic_DNA"/>
</dbReference>
<gene>
    <name evidence="2" type="ORF">VKT23_009061</name>
</gene>
<evidence type="ECO:0000256" key="1">
    <source>
        <dbReference type="SAM" id="MobiDB-lite"/>
    </source>
</evidence>
<feature type="region of interest" description="Disordered" evidence="1">
    <location>
        <begin position="155"/>
        <end position="221"/>
    </location>
</feature>
<sequence length="241" mass="27084">MLLNGNEVAVGWRKLLDEHIVCMEDLQQSEQKKIKAVKAKKASAARRARSGDIAVEGAREKHREPSWIWHGVSNTELGTDKVLYEGERLEGAKSYAHEQAAIRRAIANRFATLWDDPGIRGFRDFNPPDLDLNSIFGQQSTLDMDDVTVDVEHEEEIEDDGDMDDDENKAGGDIPNEYWSDGDEDEEEQEDEGLQDLSEQKLPEEVASDMSDSLSSEDEEAITLKDMLAGLEEERAEVVYG</sequence>
<evidence type="ECO:0000313" key="2">
    <source>
        <dbReference type="EMBL" id="KAK7461134.1"/>
    </source>
</evidence>
<feature type="compositionally biased region" description="Acidic residues" evidence="1">
    <location>
        <begin position="180"/>
        <end position="194"/>
    </location>
</feature>
<comment type="caution">
    <text evidence="2">The sequence shown here is derived from an EMBL/GenBank/DDBJ whole genome shotgun (WGS) entry which is preliminary data.</text>
</comment>
<organism evidence="2 3">
    <name type="scientific">Marasmiellus scandens</name>
    <dbReference type="NCBI Taxonomy" id="2682957"/>
    <lineage>
        <taxon>Eukaryota</taxon>
        <taxon>Fungi</taxon>
        <taxon>Dikarya</taxon>
        <taxon>Basidiomycota</taxon>
        <taxon>Agaricomycotina</taxon>
        <taxon>Agaricomycetes</taxon>
        <taxon>Agaricomycetidae</taxon>
        <taxon>Agaricales</taxon>
        <taxon>Marasmiineae</taxon>
        <taxon>Omphalotaceae</taxon>
        <taxon>Marasmiellus</taxon>
    </lineage>
</organism>
<evidence type="ECO:0000313" key="3">
    <source>
        <dbReference type="Proteomes" id="UP001498398"/>
    </source>
</evidence>
<dbReference type="Proteomes" id="UP001498398">
    <property type="component" value="Unassembled WGS sequence"/>
</dbReference>
<proteinExistence type="predicted"/>
<keyword evidence="3" id="KW-1185">Reference proteome</keyword>